<name>A0A1W6QXW6_PSEPU</name>
<dbReference type="AlphaFoldDB" id="A0A1W6QXW6"/>
<geneLocation type="plasmid" evidence="1">
    <name>p12969-2</name>
</geneLocation>
<sequence length="95" mass="10203">MSAAEWPKEHLQRAQFGIAICPRASAEWAHVASGRVAQALLCRRTGGLRFATACRRGAQLLNLLDGFRHQGRFSPLACSNSLNRSVAPALGPYGG</sequence>
<reference evidence="1" key="1">
    <citation type="submission" date="2016-11" db="EMBL/GenBank/DDBJ databases">
        <title>The novel Pseudomonas putida plasmid p12969-2 harbors an In127-carrying multidrug-resistant region.</title>
        <authorList>
            <person name="Xu Y."/>
            <person name="Niu Y."/>
            <person name="Sun F."/>
            <person name="Yang Y."/>
            <person name="Luo W."/>
            <person name="Wang Z."/>
        </authorList>
    </citation>
    <scope>NUCLEOTIDE SEQUENCE</scope>
    <source>
        <strain evidence="1">12969</strain>
        <plasmid evidence="1">p12969-2</plasmid>
    </source>
</reference>
<protein>
    <submittedName>
        <fullName evidence="1">Uncharacterized protein</fullName>
    </submittedName>
</protein>
<accession>A0A1W6QXW6</accession>
<proteinExistence type="predicted"/>
<keyword evidence="1" id="KW-0614">Plasmid</keyword>
<evidence type="ECO:0000313" key="1">
    <source>
        <dbReference type="EMBL" id="ARO46330.1"/>
    </source>
</evidence>
<organism evidence="1">
    <name type="scientific">Pseudomonas putida</name>
    <name type="common">Arthrobacter siderocapsulatus</name>
    <dbReference type="NCBI Taxonomy" id="303"/>
    <lineage>
        <taxon>Bacteria</taxon>
        <taxon>Pseudomonadati</taxon>
        <taxon>Pseudomonadota</taxon>
        <taxon>Gammaproteobacteria</taxon>
        <taxon>Pseudomonadales</taxon>
        <taxon>Pseudomonadaceae</taxon>
        <taxon>Pseudomonas</taxon>
    </lineage>
</organism>
<dbReference type="EMBL" id="KY270855">
    <property type="protein sequence ID" value="ARO46330.1"/>
    <property type="molecule type" value="Genomic_DNA"/>
</dbReference>